<evidence type="ECO:0000313" key="1">
    <source>
        <dbReference type="EMBL" id="GJE84084.1"/>
    </source>
</evidence>
<dbReference type="Proteomes" id="UP000703269">
    <property type="component" value="Unassembled WGS sequence"/>
</dbReference>
<protein>
    <submittedName>
        <fullName evidence="1">Uncharacterized protein</fullName>
    </submittedName>
</protein>
<gene>
    <name evidence="1" type="ORF">PsYK624_001590</name>
</gene>
<keyword evidence="2" id="KW-1185">Reference proteome</keyword>
<sequence length="134" mass="14117">MPAPPALPRRASALNTRLHLRPEEPPIPPRLIGSPLLEKLMTSPTASPRSAQEMWIDGDEFSVRKNGHAVLSSAPSQPQGNTRYATYPPNMSGSLAAAGAKLGSPQGKRCVLSAGACAVTQLTHTSRSSRPIAT</sequence>
<evidence type="ECO:0000313" key="2">
    <source>
        <dbReference type="Proteomes" id="UP000703269"/>
    </source>
</evidence>
<organism evidence="1 2">
    <name type="scientific">Phanerochaete sordida</name>
    <dbReference type="NCBI Taxonomy" id="48140"/>
    <lineage>
        <taxon>Eukaryota</taxon>
        <taxon>Fungi</taxon>
        <taxon>Dikarya</taxon>
        <taxon>Basidiomycota</taxon>
        <taxon>Agaricomycotina</taxon>
        <taxon>Agaricomycetes</taxon>
        <taxon>Polyporales</taxon>
        <taxon>Phanerochaetaceae</taxon>
        <taxon>Phanerochaete</taxon>
    </lineage>
</organism>
<dbReference type="AlphaFoldDB" id="A0A9P3L725"/>
<dbReference type="EMBL" id="BPQB01000001">
    <property type="protein sequence ID" value="GJE84084.1"/>
    <property type="molecule type" value="Genomic_DNA"/>
</dbReference>
<comment type="caution">
    <text evidence="1">The sequence shown here is derived from an EMBL/GenBank/DDBJ whole genome shotgun (WGS) entry which is preliminary data.</text>
</comment>
<reference evidence="1 2" key="1">
    <citation type="submission" date="2021-08" db="EMBL/GenBank/DDBJ databases">
        <title>Draft Genome Sequence of Phanerochaete sordida strain YK-624.</title>
        <authorList>
            <person name="Mori T."/>
            <person name="Dohra H."/>
            <person name="Suzuki T."/>
            <person name="Kawagishi H."/>
            <person name="Hirai H."/>
        </authorList>
    </citation>
    <scope>NUCLEOTIDE SEQUENCE [LARGE SCALE GENOMIC DNA]</scope>
    <source>
        <strain evidence="1 2">YK-624</strain>
    </source>
</reference>
<proteinExistence type="predicted"/>
<accession>A0A9P3L725</accession>
<name>A0A9P3L725_9APHY</name>
<dbReference type="OrthoDB" id="10399922at2759"/>